<dbReference type="Proteomes" id="UP000192582">
    <property type="component" value="Unassembled WGS sequence"/>
</dbReference>
<keyword evidence="1" id="KW-1133">Transmembrane helix</keyword>
<organism evidence="2 3">
    <name type="scientific">Deinococcus hopiensis KR-140</name>
    <dbReference type="NCBI Taxonomy" id="695939"/>
    <lineage>
        <taxon>Bacteria</taxon>
        <taxon>Thermotogati</taxon>
        <taxon>Deinococcota</taxon>
        <taxon>Deinococci</taxon>
        <taxon>Deinococcales</taxon>
        <taxon>Deinococcaceae</taxon>
        <taxon>Deinococcus</taxon>
    </lineage>
</organism>
<evidence type="ECO:0000313" key="2">
    <source>
        <dbReference type="EMBL" id="SMB82983.1"/>
    </source>
</evidence>
<reference evidence="2 3" key="1">
    <citation type="submission" date="2017-04" db="EMBL/GenBank/DDBJ databases">
        <authorList>
            <person name="Afonso C.L."/>
            <person name="Miller P.J."/>
            <person name="Scott M.A."/>
            <person name="Spackman E."/>
            <person name="Goraichik I."/>
            <person name="Dimitrov K.M."/>
            <person name="Suarez D.L."/>
            <person name="Swayne D.E."/>
        </authorList>
    </citation>
    <scope>NUCLEOTIDE SEQUENCE [LARGE SCALE GENOMIC DNA]</scope>
    <source>
        <strain evidence="2 3">KR-140</strain>
    </source>
</reference>
<dbReference type="EMBL" id="FWWU01000006">
    <property type="protein sequence ID" value="SMB82983.1"/>
    <property type="molecule type" value="Genomic_DNA"/>
</dbReference>
<keyword evidence="1" id="KW-0812">Transmembrane</keyword>
<name>A0A1W1UPM1_9DEIO</name>
<keyword evidence="3" id="KW-1185">Reference proteome</keyword>
<keyword evidence="1" id="KW-0472">Membrane</keyword>
<accession>A0A1W1UPM1</accession>
<feature type="transmembrane region" description="Helical" evidence="1">
    <location>
        <begin position="49"/>
        <end position="68"/>
    </location>
</feature>
<protein>
    <submittedName>
        <fullName evidence="2">Uncharacterized protein</fullName>
    </submittedName>
</protein>
<gene>
    <name evidence="2" type="ORF">SAMN00790413_04219</name>
</gene>
<dbReference type="RefSeq" id="WP_084046344.1">
    <property type="nucleotide sequence ID" value="NZ_FWWU01000006.1"/>
</dbReference>
<proteinExistence type="predicted"/>
<sequence length="123" mass="13376">MSEPSPPQRTGCLTLGLKAGGIALLLFSVNVVFYITVWGLAGSENDQQVRTVALIGLFTAGLLIWGMFRLGRLGRPARVPPSSGPPSPLERQKARQSVYLRFLLLLLVGGGWYAYTSWGPNIF</sequence>
<evidence type="ECO:0000256" key="1">
    <source>
        <dbReference type="SAM" id="Phobius"/>
    </source>
</evidence>
<dbReference type="AlphaFoldDB" id="A0A1W1UPM1"/>
<feature type="transmembrane region" description="Helical" evidence="1">
    <location>
        <begin position="98"/>
        <end position="115"/>
    </location>
</feature>
<evidence type="ECO:0000313" key="3">
    <source>
        <dbReference type="Proteomes" id="UP000192582"/>
    </source>
</evidence>
<feature type="transmembrane region" description="Helical" evidence="1">
    <location>
        <begin position="12"/>
        <end position="37"/>
    </location>
</feature>